<accession>A0A3Q3K511</accession>
<reference evidence="1" key="1">
    <citation type="submission" date="2025-08" db="UniProtKB">
        <authorList>
            <consortium name="Ensembl"/>
        </authorList>
    </citation>
    <scope>IDENTIFICATION</scope>
</reference>
<evidence type="ECO:0000313" key="1">
    <source>
        <dbReference type="Ensembl" id="ENSMALP00000024330.1"/>
    </source>
</evidence>
<evidence type="ECO:0000313" key="2">
    <source>
        <dbReference type="Proteomes" id="UP000261600"/>
    </source>
</evidence>
<organism evidence="1 2">
    <name type="scientific">Monopterus albus</name>
    <name type="common">Swamp eel</name>
    <dbReference type="NCBI Taxonomy" id="43700"/>
    <lineage>
        <taxon>Eukaryota</taxon>
        <taxon>Metazoa</taxon>
        <taxon>Chordata</taxon>
        <taxon>Craniata</taxon>
        <taxon>Vertebrata</taxon>
        <taxon>Euteleostomi</taxon>
        <taxon>Actinopterygii</taxon>
        <taxon>Neopterygii</taxon>
        <taxon>Teleostei</taxon>
        <taxon>Neoteleostei</taxon>
        <taxon>Acanthomorphata</taxon>
        <taxon>Anabantaria</taxon>
        <taxon>Synbranchiformes</taxon>
        <taxon>Synbranchidae</taxon>
        <taxon>Monopterus</taxon>
    </lineage>
</organism>
<protein>
    <submittedName>
        <fullName evidence="1">Uncharacterized protein</fullName>
    </submittedName>
</protein>
<sequence length="84" mass="9671">MKTVNLYFKQLNIYASDGLFSDEMLTLNTVSSHYYLDKVFRNLLAVLRHSDWRDDPVSPHPDQSLALISPWVKGLGMQLFLTVV</sequence>
<dbReference type="AlphaFoldDB" id="A0A3Q3K511"/>
<keyword evidence="2" id="KW-1185">Reference proteome</keyword>
<reference evidence="1" key="2">
    <citation type="submission" date="2025-09" db="UniProtKB">
        <authorList>
            <consortium name="Ensembl"/>
        </authorList>
    </citation>
    <scope>IDENTIFICATION</scope>
</reference>
<dbReference type="Proteomes" id="UP000261600">
    <property type="component" value="Unplaced"/>
</dbReference>
<dbReference type="Ensembl" id="ENSMALT00000024790.1">
    <property type="protein sequence ID" value="ENSMALP00000024330.1"/>
    <property type="gene ID" value="ENSMALG00000016975.1"/>
</dbReference>
<proteinExistence type="predicted"/>
<name>A0A3Q3K511_MONAL</name>